<feature type="non-terminal residue" evidence="13">
    <location>
        <position position="1"/>
    </location>
</feature>
<dbReference type="InterPro" id="IPR033703">
    <property type="entry name" value="Rhv-like"/>
</dbReference>
<comment type="subcellular location">
    <subcellularLocation>
        <location evidence="1">Host cytoplasm</location>
    </subcellularLocation>
    <subcellularLocation>
        <location evidence="2">Virion</location>
    </subcellularLocation>
</comment>
<keyword evidence="9" id="KW-1035">Host cytoplasm</keyword>
<dbReference type="Proteomes" id="UP000325758">
    <property type="component" value="Segment"/>
</dbReference>
<keyword evidence="4" id="KW-0945">Host-virus interaction</keyword>
<evidence type="ECO:0000256" key="4">
    <source>
        <dbReference type="ARBA" id="ARBA00022581"/>
    </source>
</evidence>
<reference evidence="13 14" key="1">
    <citation type="journal article" date="2010" name="J. Virol.">
        <title>Analysis of genetic diversity and sites of recombination in human rhinovirus species C.</title>
        <authorList>
            <person name="McIntyre C.L."/>
            <person name="McWilliam Leitch E.C."/>
            <person name="Savolainen-Kopra C."/>
            <person name="Hovi T."/>
            <person name="Simmonds P."/>
        </authorList>
    </citation>
    <scope>NUCLEOTIDE SEQUENCE [LARGE SCALE GENOMIC DNA]</scope>
    <source>
        <strain evidence="13">Resp_5345/07</strain>
    </source>
</reference>
<feature type="domain" description="Picornavirus capsid VP1" evidence="12">
    <location>
        <begin position="36"/>
        <end position="232"/>
    </location>
</feature>
<protein>
    <recommendedName>
        <fullName evidence="3">Genome polyprotein</fullName>
    </recommendedName>
</protein>
<keyword evidence="5" id="KW-0167">Capsid protein</keyword>
<evidence type="ECO:0000313" key="13">
    <source>
        <dbReference type="EMBL" id="ADM08064.1"/>
    </source>
</evidence>
<dbReference type="GO" id="GO:0019062">
    <property type="term" value="P:virion attachment to host cell"/>
    <property type="evidence" value="ECO:0007669"/>
    <property type="project" value="UniProtKB-KW"/>
</dbReference>
<keyword evidence="5" id="KW-1143">T=pseudo3 icosahedral capsid protein</keyword>
<feature type="non-terminal residue" evidence="13">
    <location>
        <position position="274"/>
    </location>
</feature>
<keyword evidence="6" id="KW-0519">Myristate</keyword>
<keyword evidence="10" id="KW-0449">Lipoprotein</keyword>
<evidence type="ECO:0000256" key="2">
    <source>
        <dbReference type="ARBA" id="ARBA00004328"/>
    </source>
</evidence>
<accession>A0A7G0RA14</accession>
<dbReference type="SUPFAM" id="SSF88633">
    <property type="entry name" value="Positive stranded ssRNA viruses"/>
    <property type="match status" value="1"/>
</dbReference>
<organism evidence="13 14">
    <name type="scientific">Rhinovirus C</name>
    <dbReference type="NCBI Taxonomy" id="463676"/>
    <lineage>
        <taxon>Viruses</taxon>
        <taxon>Riboviria</taxon>
        <taxon>Orthornavirae</taxon>
        <taxon>Pisuviricota</taxon>
        <taxon>Pisoniviricetes</taxon>
        <taxon>Picornavirales</taxon>
        <taxon>Picornaviridae</taxon>
        <taxon>Ensavirinae</taxon>
        <taxon>Enterovirus</taxon>
        <taxon>Enterovirus cerhino</taxon>
    </lineage>
</organism>
<evidence type="ECO:0000256" key="8">
    <source>
        <dbReference type="ARBA" id="ARBA00022844"/>
    </source>
</evidence>
<evidence type="ECO:0000256" key="5">
    <source>
        <dbReference type="ARBA" id="ARBA00022706"/>
    </source>
</evidence>
<evidence type="ECO:0000256" key="3">
    <source>
        <dbReference type="ARBA" id="ARBA00020107"/>
    </source>
</evidence>
<dbReference type="GO" id="GO:0043657">
    <property type="term" value="C:host cell"/>
    <property type="evidence" value="ECO:0007669"/>
    <property type="project" value="UniProtKB-SubCell"/>
</dbReference>
<evidence type="ECO:0000256" key="6">
    <source>
        <dbReference type="ARBA" id="ARBA00022707"/>
    </source>
</evidence>
<evidence type="ECO:0000313" key="14">
    <source>
        <dbReference type="Proteomes" id="UP000325758"/>
    </source>
</evidence>
<name>A0A7G0RA14_9ENTO</name>
<sequence>NPVEEFIDTTLKEVLVVPDTKPSGPVHTTKPTALSAMEIGASSDVIPESMLETRYVVNSKTNEEATIENFLGRSALWANIQMDEGFKTWKINFQENAQVRKKLEMFTYVRFDLEITIVTNNTGLMQIMFTPPGIEAPKTIDGKEWDTASNPSVFYQPKSGFPRFTIPFTGLGSAYYMFYDGYDQTVSNGNTYGITTTNDMGTLCFRALDDIKNNDVKVFAKPKHTHAWIPRPPRATEYTHKNSTNYNRKVRDDSHDLEKTHFIKTRNSIKTAGP</sequence>
<dbReference type="Gene3D" id="2.60.120.20">
    <property type="match status" value="1"/>
</dbReference>
<evidence type="ECO:0000256" key="10">
    <source>
        <dbReference type="ARBA" id="ARBA00023288"/>
    </source>
</evidence>
<dbReference type="CDD" id="cd00205">
    <property type="entry name" value="rhv_like"/>
    <property type="match status" value="1"/>
</dbReference>
<dbReference type="GO" id="GO:0046718">
    <property type="term" value="P:symbiont entry into host cell"/>
    <property type="evidence" value="ECO:0007669"/>
    <property type="project" value="UniProtKB-KW"/>
</dbReference>
<evidence type="ECO:0000256" key="7">
    <source>
        <dbReference type="ARBA" id="ARBA00022804"/>
    </source>
</evidence>
<dbReference type="InterPro" id="IPR029053">
    <property type="entry name" value="Viral_coat"/>
</dbReference>
<evidence type="ECO:0000256" key="11">
    <source>
        <dbReference type="ARBA" id="ARBA00023296"/>
    </source>
</evidence>
<dbReference type="GO" id="GO:0044423">
    <property type="term" value="C:virion component"/>
    <property type="evidence" value="ECO:0007669"/>
    <property type="project" value="UniProtKB-KW"/>
</dbReference>
<evidence type="ECO:0000256" key="9">
    <source>
        <dbReference type="ARBA" id="ARBA00023200"/>
    </source>
</evidence>
<keyword evidence="7" id="KW-1161">Viral attachment to host cell</keyword>
<evidence type="ECO:0000256" key="1">
    <source>
        <dbReference type="ARBA" id="ARBA00004192"/>
    </source>
</evidence>
<proteinExistence type="predicted"/>
<evidence type="ECO:0000259" key="12">
    <source>
        <dbReference type="Pfam" id="PF22663"/>
    </source>
</evidence>
<keyword evidence="8" id="KW-0946">Virion</keyword>
<dbReference type="Pfam" id="PF22663">
    <property type="entry name" value="Rhv_5"/>
    <property type="match status" value="1"/>
</dbReference>
<keyword evidence="11" id="KW-1160">Virus entry into host cell</keyword>
<dbReference type="InterPro" id="IPR059138">
    <property type="entry name" value="Pico_VP1"/>
</dbReference>
<dbReference type="EMBL" id="HM236949">
    <property type="protein sequence ID" value="ADM08064.1"/>
    <property type="molecule type" value="Genomic_RNA"/>
</dbReference>